<evidence type="ECO:0000259" key="1">
    <source>
        <dbReference type="Pfam" id="PF01636"/>
    </source>
</evidence>
<dbReference type="Gene3D" id="3.90.1200.10">
    <property type="match status" value="1"/>
</dbReference>
<gene>
    <name evidence="2" type="ORF">DPCES_5037</name>
</gene>
<proteinExistence type="predicted"/>
<dbReference type="InterPro" id="IPR002575">
    <property type="entry name" value="Aminoglycoside_PTrfase"/>
</dbReference>
<dbReference type="PATRIC" id="fig|49338.4.peg.5419"/>
<keyword evidence="2" id="KW-0808">Transferase</keyword>
<dbReference type="InterPro" id="IPR011009">
    <property type="entry name" value="Kinase-like_dom_sf"/>
</dbReference>
<sequence>MIEIPLYDTFSKIEPITKGMSGDKKYYIETVEGKHFLLRIADFSEYAQKEIEFEAMKHLVARGVPMPSPIDFGTCNNSKCVYTLLSWVDGVEVEAILPTLSKAEQYTLGIEAGEILRKIHTHPAPDIVDNWAERYYSVINPRLKAFRSEGIPFVGDTIILNYLESNGVLLNNRPQCHHHGDYHMGNMIHSDTGRLSIIDWHTVDFNNCGDPWYEFNRIGIEFPAFASGQIDGYFDHEIPEKFWSLLAYYLAASAITSIVWAKYFAPEGLQDILKLNTDILRWFDDMKNPVPTWYLNDFS</sequence>
<reference evidence="2" key="1">
    <citation type="submission" date="2014-07" db="EMBL/GenBank/DDBJ databases">
        <authorList>
            <person name="Hornung V.Bastian."/>
        </authorList>
    </citation>
    <scope>NUCLEOTIDE SEQUENCE</scope>
    <source>
        <strain evidence="2">PCE-S</strain>
    </source>
</reference>
<organism evidence="2">
    <name type="scientific">Desulfitobacterium hafniense</name>
    <name type="common">Desulfitobacterium frappieri</name>
    <dbReference type="NCBI Taxonomy" id="49338"/>
    <lineage>
        <taxon>Bacteria</taxon>
        <taxon>Bacillati</taxon>
        <taxon>Bacillota</taxon>
        <taxon>Clostridia</taxon>
        <taxon>Eubacteriales</taxon>
        <taxon>Desulfitobacteriaceae</taxon>
        <taxon>Desulfitobacterium</taxon>
    </lineage>
</organism>
<dbReference type="AlphaFoldDB" id="A0A098B7S6"/>
<dbReference type="RefSeq" id="WP_208926544.1">
    <property type="nucleotide sequence ID" value="NZ_LK996017.1"/>
</dbReference>
<dbReference type="PANTHER" id="PTHR41283:SF1">
    <property type="entry name" value="AMINOGLYCOSIDE PHOSPHOTRANSFERASE DOMAIN-CONTAINING PROTEIN"/>
    <property type="match status" value="1"/>
</dbReference>
<dbReference type="Pfam" id="PF01636">
    <property type="entry name" value="APH"/>
    <property type="match status" value="1"/>
</dbReference>
<feature type="domain" description="Aminoglycoside phosphotransferase" evidence="1">
    <location>
        <begin position="13"/>
        <end position="233"/>
    </location>
</feature>
<dbReference type="EMBL" id="LK996017">
    <property type="protein sequence ID" value="CDX04923.1"/>
    <property type="molecule type" value="Genomic_DNA"/>
</dbReference>
<dbReference type="SUPFAM" id="SSF56112">
    <property type="entry name" value="Protein kinase-like (PK-like)"/>
    <property type="match status" value="1"/>
</dbReference>
<evidence type="ECO:0000313" key="2">
    <source>
        <dbReference type="EMBL" id="CDX04923.1"/>
    </source>
</evidence>
<protein>
    <submittedName>
        <fullName evidence="2">Phosphotransferase enzyme protein</fullName>
    </submittedName>
</protein>
<accession>A0A098B7S6</accession>
<dbReference type="GO" id="GO:0016740">
    <property type="term" value="F:transferase activity"/>
    <property type="evidence" value="ECO:0007669"/>
    <property type="project" value="UniProtKB-KW"/>
</dbReference>
<dbReference type="PANTHER" id="PTHR41283">
    <property type="entry name" value="AMINOGLYCOSIDE PHOSPHOTRANSFERASE"/>
    <property type="match status" value="1"/>
</dbReference>
<name>A0A098B7S6_DESHA</name>
<dbReference type="Gene3D" id="3.30.200.20">
    <property type="entry name" value="Phosphorylase Kinase, domain 1"/>
    <property type="match status" value="1"/>
</dbReference>